<keyword evidence="5 10" id="KW-0547">Nucleotide-binding</keyword>
<gene>
    <name evidence="10 12" type="primary">ribA</name>
    <name evidence="12" type="ORF">J9259_08225</name>
    <name evidence="13" type="ORF">KIY12_06755</name>
</gene>
<comment type="pathway">
    <text evidence="1 10">Cofactor biosynthesis; riboflavin biosynthesis; 5-amino-6-(D-ribitylamino)uracil from GTP: step 1/4.</text>
</comment>
<dbReference type="AlphaFoldDB" id="A0A8J7YRF7"/>
<dbReference type="InterPro" id="IPR032677">
    <property type="entry name" value="GTP_cyclohydro_II"/>
</dbReference>
<dbReference type="InterPro" id="IPR000926">
    <property type="entry name" value="RibA"/>
</dbReference>
<comment type="similarity">
    <text evidence="10">Belongs to the GTP cyclohydrolase II family.</text>
</comment>
<dbReference type="UniPathway" id="UPA00275">
    <property type="reaction ID" value="UER00400"/>
</dbReference>
<dbReference type="InterPro" id="IPR036144">
    <property type="entry name" value="RibA-like_sf"/>
</dbReference>
<comment type="function">
    <text evidence="10">Catalyzes the conversion of GTP to 2,5-diamino-6-ribosylamino-4(3H)-pyrimidinone 5'-phosphate (DARP), formate and pyrophosphate.</text>
</comment>
<dbReference type="NCBIfam" id="TIGR00505">
    <property type="entry name" value="ribA"/>
    <property type="match status" value="1"/>
</dbReference>
<organism evidence="12 14">
    <name type="scientific">Candidatus Sysuiplasma superficiale</name>
    <dbReference type="NCBI Taxonomy" id="2823368"/>
    <lineage>
        <taxon>Archaea</taxon>
        <taxon>Methanobacteriati</taxon>
        <taxon>Thermoplasmatota</taxon>
        <taxon>Thermoplasmata</taxon>
        <taxon>Candidatus Sysuiplasmatales</taxon>
        <taxon>Candidatus Sysuiplasmataceae</taxon>
        <taxon>Candidatus Sysuiplasma</taxon>
    </lineage>
</organism>
<sequence length="226" mass="25078">MKERRKGSSADSGHEGGAGRFRRIVEARLPTEFGNFSVIAYEDTGSGSEHLAIVRGDVEGGKNVLVRVHSECLTGDALGSRRCDCGEQLRTSMRMLGRRRKGVLLYLRQEGRGIGLMNKMIAYHIQDQGADTVEANLLLGFEPDERSYDAAAYILKDLGILSVVLLTNNPDKIESLRSLGVRVSGRVPLIVGVNRSNIRYIVTKKRKLNHMIDENQLLKDVKKRSA</sequence>
<evidence type="ECO:0000313" key="13">
    <source>
        <dbReference type="EMBL" id="MBX8644401.1"/>
    </source>
</evidence>
<keyword evidence="4 10" id="KW-0479">Metal-binding</keyword>
<dbReference type="GO" id="GO:0008686">
    <property type="term" value="F:3,4-dihydroxy-2-butanone-4-phosphate synthase activity"/>
    <property type="evidence" value="ECO:0007669"/>
    <property type="project" value="TreeGrafter"/>
</dbReference>
<feature type="binding site" evidence="10">
    <location>
        <begin position="110"/>
        <end position="112"/>
    </location>
    <ligand>
        <name>GTP</name>
        <dbReference type="ChEBI" id="CHEBI:37565"/>
    </ligand>
</feature>
<dbReference type="Proteomes" id="UP000716004">
    <property type="component" value="Unassembled WGS sequence"/>
</dbReference>
<name>A0A8J7YRF7_9ARCH</name>
<feature type="binding site" evidence="10">
    <location>
        <position position="85"/>
    </location>
    <ligand>
        <name>Zn(2+)</name>
        <dbReference type="ChEBI" id="CHEBI:29105"/>
        <note>catalytic</note>
    </ligand>
</feature>
<dbReference type="FunFam" id="3.40.50.10990:FF:000001">
    <property type="entry name" value="Riboflavin biosynthesis protein RibBA"/>
    <property type="match status" value="1"/>
</dbReference>
<comment type="similarity">
    <text evidence="2">In the N-terminal section; belongs to the DHBP synthase family.</text>
</comment>
<dbReference type="GO" id="GO:0005829">
    <property type="term" value="C:cytosol"/>
    <property type="evidence" value="ECO:0007669"/>
    <property type="project" value="TreeGrafter"/>
</dbReference>
<dbReference type="PANTHER" id="PTHR21327:SF18">
    <property type="entry name" value="3,4-DIHYDROXY-2-BUTANONE 4-PHOSPHATE SYNTHASE"/>
    <property type="match status" value="1"/>
</dbReference>
<evidence type="ECO:0000256" key="6">
    <source>
        <dbReference type="ARBA" id="ARBA00022801"/>
    </source>
</evidence>
<dbReference type="NCBIfam" id="NF001591">
    <property type="entry name" value="PRK00393.1"/>
    <property type="match status" value="1"/>
</dbReference>
<evidence type="ECO:0000256" key="8">
    <source>
        <dbReference type="ARBA" id="ARBA00023134"/>
    </source>
</evidence>
<accession>A0A8J7YRF7</accession>
<keyword evidence="7 10" id="KW-0862">Zinc</keyword>
<evidence type="ECO:0000259" key="11">
    <source>
        <dbReference type="Pfam" id="PF00925"/>
    </source>
</evidence>
<feature type="binding site" evidence="10">
    <location>
        <position position="88"/>
    </location>
    <ligand>
        <name>GTP</name>
        <dbReference type="ChEBI" id="CHEBI:37565"/>
    </ligand>
</feature>
<keyword evidence="8 10" id="KW-0342">GTP-binding</keyword>
<evidence type="ECO:0000256" key="2">
    <source>
        <dbReference type="ARBA" id="ARBA00005520"/>
    </source>
</evidence>
<feature type="binding site" evidence="10">
    <location>
        <position position="83"/>
    </location>
    <ligand>
        <name>Zn(2+)</name>
        <dbReference type="ChEBI" id="CHEBI:29105"/>
        <note>catalytic</note>
    </ligand>
</feature>
<feature type="binding site" evidence="10">
    <location>
        <begin position="67"/>
        <end position="71"/>
    </location>
    <ligand>
        <name>GTP</name>
        <dbReference type="ChEBI" id="CHEBI:37565"/>
    </ligand>
</feature>
<keyword evidence="6 10" id="KW-0378">Hydrolase</keyword>
<feature type="binding site" evidence="10">
    <location>
        <position position="132"/>
    </location>
    <ligand>
        <name>GTP</name>
        <dbReference type="ChEBI" id="CHEBI:37565"/>
    </ligand>
</feature>
<dbReference type="GO" id="GO:0009231">
    <property type="term" value="P:riboflavin biosynthetic process"/>
    <property type="evidence" value="ECO:0007669"/>
    <property type="project" value="UniProtKB-UniRule"/>
</dbReference>
<comment type="caution">
    <text evidence="12">The sequence shown here is derived from an EMBL/GenBank/DDBJ whole genome shotgun (WGS) entry which is preliminary data.</text>
</comment>
<dbReference type="GO" id="GO:0005525">
    <property type="term" value="F:GTP binding"/>
    <property type="evidence" value="ECO:0007669"/>
    <property type="project" value="UniProtKB-KW"/>
</dbReference>
<dbReference type="HAMAP" id="MF_00179">
    <property type="entry name" value="RibA"/>
    <property type="match status" value="1"/>
</dbReference>
<feature type="binding site" evidence="10">
    <location>
        <position position="72"/>
    </location>
    <ligand>
        <name>Zn(2+)</name>
        <dbReference type="ChEBI" id="CHEBI:29105"/>
        <note>catalytic</note>
    </ligand>
</feature>
<dbReference type="PANTHER" id="PTHR21327">
    <property type="entry name" value="GTP CYCLOHYDROLASE II-RELATED"/>
    <property type="match status" value="1"/>
</dbReference>
<dbReference type="EMBL" id="JAHEAC010000060">
    <property type="protein sequence ID" value="MBX8644401.1"/>
    <property type="molecule type" value="Genomic_DNA"/>
</dbReference>
<feature type="active site" description="Nucleophile" evidence="10">
    <location>
        <position position="146"/>
    </location>
</feature>
<comment type="cofactor">
    <cofactor evidence="10">
        <name>Zn(2+)</name>
        <dbReference type="ChEBI" id="CHEBI:29105"/>
    </cofactor>
    <text evidence="10">Binds 1 zinc ion per subunit.</text>
</comment>
<evidence type="ECO:0000256" key="9">
    <source>
        <dbReference type="ARBA" id="ARBA00049295"/>
    </source>
</evidence>
<evidence type="ECO:0000256" key="5">
    <source>
        <dbReference type="ARBA" id="ARBA00022741"/>
    </source>
</evidence>
<evidence type="ECO:0000256" key="10">
    <source>
        <dbReference type="HAMAP-Rule" id="MF_00179"/>
    </source>
</evidence>
<dbReference type="Gene3D" id="3.40.50.10990">
    <property type="entry name" value="GTP cyclohydrolase II"/>
    <property type="match status" value="1"/>
</dbReference>
<evidence type="ECO:0000313" key="12">
    <source>
        <dbReference type="EMBL" id="MBX8632481.1"/>
    </source>
</evidence>
<protein>
    <recommendedName>
        <fullName evidence="10">GTP cyclohydrolase-2</fullName>
        <ecNumber evidence="10">3.5.4.25</ecNumber>
    </recommendedName>
    <alternativeName>
        <fullName evidence="10">GTP cyclohydrolase II</fullName>
    </alternativeName>
</protein>
<reference evidence="12" key="1">
    <citation type="submission" date="2021-04" db="EMBL/GenBank/DDBJ databases">
        <title>Genomic insights into ecological role and evolution of a novel Thermoplasmata order Candidatus Sysuiplasmatales.</title>
        <authorList>
            <person name="Yuan Y."/>
        </authorList>
    </citation>
    <scope>NUCLEOTIDE SEQUENCE</scope>
    <source>
        <strain evidence="13">TUT19-bin139</strain>
        <strain evidence="12">YP2-bin.285</strain>
    </source>
</reference>
<dbReference type="CDD" id="cd00641">
    <property type="entry name" value="GTP_cyclohydro2"/>
    <property type="match status" value="1"/>
</dbReference>
<dbReference type="GO" id="GO:0008270">
    <property type="term" value="F:zinc ion binding"/>
    <property type="evidence" value="ECO:0007669"/>
    <property type="project" value="UniProtKB-UniRule"/>
</dbReference>
<evidence type="ECO:0000256" key="7">
    <source>
        <dbReference type="ARBA" id="ARBA00022833"/>
    </source>
</evidence>
<comment type="catalytic activity">
    <reaction evidence="9 10">
        <text>GTP + 4 H2O = 2,5-diamino-6-hydroxy-4-(5-phosphoribosylamino)-pyrimidine + formate + 2 phosphate + 3 H(+)</text>
        <dbReference type="Rhea" id="RHEA:23704"/>
        <dbReference type="ChEBI" id="CHEBI:15377"/>
        <dbReference type="ChEBI" id="CHEBI:15378"/>
        <dbReference type="ChEBI" id="CHEBI:15740"/>
        <dbReference type="ChEBI" id="CHEBI:37565"/>
        <dbReference type="ChEBI" id="CHEBI:43474"/>
        <dbReference type="ChEBI" id="CHEBI:58614"/>
        <dbReference type="EC" id="3.5.4.25"/>
    </reaction>
</comment>
<proteinExistence type="inferred from homology"/>
<feature type="domain" description="GTP cyclohydrolase II" evidence="11">
    <location>
        <begin position="23"/>
        <end position="188"/>
    </location>
</feature>
<dbReference type="EC" id="3.5.4.25" evidence="10"/>
<evidence type="ECO:0000256" key="1">
    <source>
        <dbReference type="ARBA" id="ARBA00004853"/>
    </source>
</evidence>
<keyword evidence="3 10" id="KW-0686">Riboflavin biosynthesis</keyword>
<evidence type="ECO:0000256" key="4">
    <source>
        <dbReference type="ARBA" id="ARBA00022723"/>
    </source>
</evidence>
<dbReference type="Proteomes" id="UP000750197">
    <property type="component" value="Unassembled WGS sequence"/>
</dbReference>
<dbReference type="SUPFAM" id="SSF142695">
    <property type="entry name" value="RibA-like"/>
    <property type="match status" value="1"/>
</dbReference>
<dbReference type="GO" id="GO:0003935">
    <property type="term" value="F:GTP cyclohydrolase II activity"/>
    <property type="evidence" value="ECO:0007669"/>
    <property type="project" value="UniProtKB-UniRule"/>
</dbReference>
<dbReference type="EMBL" id="JAGVSJ010000029">
    <property type="protein sequence ID" value="MBX8632481.1"/>
    <property type="molecule type" value="Genomic_DNA"/>
</dbReference>
<dbReference type="Pfam" id="PF00925">
    <property type="entry name" value="GTP_cyclohydro2"/>
    <property type="match status" value="1"/>
</dbReference>
<feature type="active site" description="Proton acceptor" evidence="10">
    <location>
        <position position="144"/>
    </location>
</feature>
<evidence type="ECO:0000313" key="14">
    <source>
        <dbReference type="Proteomes" id="UP000716004"/>
    </source>
</evidence>
<evidence type="ECO:0000256" key="3">
    <source>
        <dbReference type="ARBA" id="ARBA00022619"/>
    </source>
</evidence>
<feature type="binding site" evidence="10">
    <location>
        <position position="167"/>
    </location>
    <ligand>
        <name>GTP</name>
        <dbReference type="ChEBI" id="CHEBI:37565"/>
    </ligand>
</feature>
<feature type="binding site" evidence="10">
    <location>
        <position position="172"/>
    </location>
    <ligand>
        <name>GTP</name>
        <dbReference type="ChEBI" id="CHEBI:37565"/>
    </ligand>
</feature>